<dbReference type="Proteomes" id="UP000284057">
    <property type="component" value="Unassembled WGS sequence"/>
</dbReference>
<keyword evidence="2" id="KW-0326">Glycosidase</keyword>
<evidence type="ECO:0000313" key="3">
    <source>
        <dbReference type="EMBL" id="RIQ37374.1"/>
    </source>
</evidence>
<evidence type="ECO:0000256" key="1">
    <source>
        <dbReference type="ARBA" id="ARBA00022801"/>
    </source>
</evidence>
<name>A0A418KY83_9ACTN</name>
<dbReference type="SUPFAM" id="SSF51445">
    <property type="entry name" value="(Trans)glycosidases"/>
    <property type="match status" value="1"/>
</dbReference>
<dbReference type="InterPro" id="IPR013785">
    <property type="entry name" value="Aldolase_TIM"/>
</dbReference>
<dbReference type="EMBL" id="QUAL01000008">
    <property type="protein sequence ID" value="RIQ37374.1"/>
    <property type="molecule type" value="Genomic_DNA"/>
</dbReference>
<dbReference type="PANTHER" id="PTHR43053:SF4">
    <property type="entry name" value="MYOGENESIS-REGULATING GLYCOSIDASE"/>
    <property type="match status" value="1"/>
</dbReference>
<dbReference type="InterPro" id="IPR017853">
    <property type="entry name" value="GH"/>
</dbReference>
<dbReference type="InterPro" id="IPR050985">
    <property type="entry name" value="Alpha-glycosidase_related"/>
</dbReference>
<reference evidence="3 4" key="1">
    <citation type="submission" date="2018-09" db="EMBL/GenBank/DDBJ databases">
        <title>Isolation, diversity and antifungal activity of actinobacteria from wheat.</title>
        <authorList>
            <person name="Han C."/>
        </authorList>
    </citation>
    <scope>NUCLEOTIDE SEQUENCE [LARGE SCALE GENOMIC DNA]</scope>
    <source>
        <strain evidence="3 4">NEAU-YY265</strain>
    </source>
</reference>
<keyword evidence="1" id="KW-0378">Hydrolase</keyword>
<proteinExistence type="predicted"/>
<evidence type="ECO:0008006" key="5">
    <source>
        <dbReference type="Google" id="ProtNLM"/>
    </source>
</evidence>
<evidence type="ECO:0000256" key="2">
    <source>
        <dbReference type="ARBA" id="ARBA00023295"/>
    </source>
</evidence>
<evidence type="ECO:0000313" key="4">
    <source>
        <dbReference type="Proteomes" id="UP000284057"/>
    </source>
</evidence>
<dbReference type="GO" id="GO:0004557">
    <property type="term" value="F:alpha-galactosidase activity"/>
    <property type="evidence" value="ECO:0007669"/>
    <property type="project" value="UniProtKB-ARBA"/>
</dbReference>
<dbReference type="AlphaFoldDB" id="A0A418KY83"/>
<sequence length="487" mass="52332">MWTFGADYPEAIRAYQRALAESGIVTVPAPSPAKLAAATASQFNTWGAQLAAGTASQRFDQASLDAIHTQLVDSGLDVGMVVVDDKWEGEYGKLEHAEDRFPEFERTLERIRGHGRRVGLWAAFLRCDDPATHGLTSADLLRGRDGEPVVLGPADAPYFLFDVTRAGVRAVLRERIAAFVARYRPALVKFDFGYEIPDLTLCAPADLEYAGERLLGLALEVVVGALRAADPDVVVMYYALSPLFAPYVDLHSVDDLWMNAPEYHAEVNRRLFFSRLLAELGVAGYGSGGYDWVHQADIWFDSVACGPLGMLGSFTGDLSDSTCPPELVALHNGLTRLSRRRARFRVDAIGASGLGPVTGARSSSWVRIEDGEPVLVVLRPGGFLGAPGVREFGDLLSTDVAVAVGSVDGGGLAAARRIGVVPRGDGELVLTFLPDGERVDVVVHTLDGDRHETSRAARGGRLVLPLSTAVDGAPVTWVELVREPGES</sequence>
<accession>A0A418KY83</accession>
<keyword evidence="4" id="KW-1185">Reference proteome</keyword>
<comment type="caution">
    <text evidence="3">The sequence shown here is derived from an EMBL/GenBank/DDBJ whole genome shotgun (WGS) entry which is preliminary data.</text>
</comment>
<dbReference type="Gene3D" id="3.20.20.70">
    <property type="entry name" value="Aldolase class I"/>
    <property type="match status" value="1"/>
</dbReference>
<organism evidence="3 4">
    <name type="scientific">Jiangella rhizosphaerae</name>
    <dbReference type="NCBI Taxonomy" id="2293569"/>
    <lineage>
        <taxon>Bacteria</taxon>
        <taxon>Bacillati</taxon>
        <taxon>Actinomycetota</taxon>
        <taxon>Actinomycetes</taxon>
        <taxon>Jiangellales</taxon>
        <taxon>Jiangellaceae</taxon>
        <taxon>Jiangella</taxon>
    </lineage>
</organism>
<dbReference type="PANTHER" id="PTHR43053">
    <property type="entry name" value="GLYCOSIDASE FAMILY 31"/>
    <property type="match status" value="1"/>
</dbReference>
<gene>
    <name evidence="3" type="ORF">DY240_00875</name>
</gene>
<protein>
    <recommendedName>
        <fullName evidence="5">Alpha-galactosidase</fullName>
    </recommendedName>
</protein>